<keyword evidence="6" id="KW-0137">Centromere</keyword>
<reference evidence="9" key="1">
    <citation type="submission" date="2015-10" db="EMBL/GenBank/DDBJ databases">
        <authorList>
            <person name="Regsiter A."/>
            <person name="william w."/>
        </authorList>
    </citation>
    <scope>NUCLEOTIDE SEQUENCE</scope>
    <source>
        <strain evidence="9">Montdore</strain>
    </source>
</reference>
<dbReference type="GO" id="GO:0051382">
    <property type="term" value="P:kinetochore assembly"/>
    <property type="evidence" value="ECO:0007669"/>
    <property type="project" value="InterPro"/>
</dbReference>
<dbReference type="GO" id="GO:0007059">
    <property type="term" value="P:chromosome segregation"/>
    <property type="evidence" value="ECO:0007669"/>
    <property type="project" value="TreeGrafter"/>
</dbReference>
<keyword evidence="10" id="KW-1185">Reference proteome</keyword>
<evidence type="ECO:0000256" key="3">
    <source>
        <dbReference type="ARBA" id="ARBA00022454"/>
    </source>
</evidence>
<evidence type="ECO:0000259" key="8">
    <source>
        <dbReference type="Pfam" id="PF05837"/>
    </source>
</evidence>
<feature type="domain" description="Centromere protein H C-terminal" evidence="8">
    <location>
        <begin position="43"/>
        <end position="252"/>
    </location>
</feature>
<dbReference type="GO" id="GO:0007052">
    <property type="term" value="P:mitotic spindle organization"/>
    <property type="evidence" value="ECO:0007669"/>
    <property type="project" value="TreeGrafter"/>
</dbReference>
<dbReference type="Proteomes" id="UP001412239">
    <property type="component" value="Unassembled WGS sequence"/>
</dbReference>
<evidence type="ECO:0000256" key="1">
    <source>
        <dbReference type="ARBA" id="ARBA00004123"/>
    </source>
</evidence>
<evidence type="ECO:0000256" key="7">
    <source>
        <dbReference type="ARBA" id="ARBA00025735"/>
    </source>
</evidence>
<evidence type="ECO:0000256" key="5">
    <source>
        <dbReference type="ARBA" id="ARBA00023242"/>
    </source>
</evidence>
<comment type="similarity">
    <text evidence="7">Belongs to the CENP-H/MCM16 family.</text>
</comment>
<evidence type="ECO:0000313" key="9">
    <source>
        <dbReference type="EMBL" id="CUS14766.1"/>
    </source>
</evidence>
<dbReference type="InterPro" id="IPR040034">
    <property type="entry name" value="CENP-H"/>
</dbReference>
<dbReference type="AlphaFoldDB" id="A0A292Q4P3"/>
<keyword evidence="5" id="KW-0539">Nucleus</keyword>
<comment type="subcellular location">
    <subcellularLocation>
        <location evidence="2">Chromosome</location>
        <location evidence="2">Centromere</location>
        <location evidence="2">Kinetochore</location>
    </subcellularLocation>
    <subcellularLocation>
        <location evidence="1">Nucleus</location>
    </subcellularLocation>
</comment>
<organism evidence="9 10">
    <name type="scientific">Tuber aestivum</name>
    <name type="common">summer truffle</name>
    <dbReference type="NCBI Taxonomy" id="59557"/>
    <lineage>
        <taxon>Eukaryota</taxon>
        <taxon>Fungi</taxon>
        <taxon>Dikarya</taxon>
        <taxon>Ascomycota</taxon>
        <taxon>Pezizomycotina</taxon>
        <taxon>Pezizomycetes</taxon>
        <taxon>Pezizales</taxon>
        <taxon>Tuberaceae</taxon>
        <taxon>Tuber</taxon>
    </lineage>
</organism>
<dbReference type="PANTHER" id="PTHR48122:SF1">
    <property type="entry name" value="CENTROMERE PROTEIN H"/>
    <property type="match status" value="1"/>
</dbReference>
<keyword evidence="4" id="KW-0995">Kinetochore</keyword>
<evidence type="ECO:0000256" key="6">
    <source>
        <dbReference type="ARBA" id="ARBA00023328"/>
    </source>
</evidence>
<dbReference type="EMBL" id="LN890955">
    <property type="protein sequence ID" value="CUS14766.1"/>
    <property type="molecule type" value="Genomic_DNA"/>
</dbReference>
<gene>
    <name evidence="9" type="ORF">GSTUAT00001051001</name>
</gene>
<proteinExistence type="inferred from homology"/>
<dbReference type="GO" id="GO:0005634">
    <property type="term" value="C:nucleus"/>
    <property type="evidence" value="ECO:0007669"/>
    <property type="project" value="UniProtKB-SubCell"/>
</dbReference>
<evidence type="ECO:0000313" key="10">
    <source>
        <dbReference type="Proteomes" id="UP001412239"/>
    </source>
</evidence>
<dbReference type="GO" id="GO:0000776">
    <property type="term" value="C:kinetochore"/>
    <property type="evidence" value="ECO:0007669"/>
    <property type="project" value="UniProtKB-KW"/>
</dbReference>
<name>A0A292Q4P3_9PEZI</name>
<accession>A0A292Q4P3</accession>
<keyword evidence="3" id="KW-0158">Chromosome</keyword>
<dbReference type="InterPro" id="IPR008426">
    <property type="entry name" value="CENP-H_C"/>
</dbReference>
<dbReference type="Pfam" id="PF05837">
    <property type="entry name" value="CENP-H"/>
    <property type="match status" value="1"/>
</dbReference>
<dbReference type="GO" id="GO:0043515">
    <property type="term" value="F:kinetochore binding"/>
    <property type="evidence" value="ECO:0007669"/>
    <property type="project" value="TreeGrafter"/>
</dbReference>
<sequence>MATLQQLQTTCLSLLFSTQAHPVGFAKLSIKPETSLSDEKEEHLLGLYDKLQKVCLERRILEAEMSGVGIEAFGIMQDADDDLSIEEQFRNAEAELLVSRANSVMKGKIVETTLATQPVLRAVHLSSRSTAKERALSPLILRRDVLSVTHANLSHVLGTSLEALSKLQASNTNAQVLNRRLTARLLTLSEKQKKARDAVAQDDQGYRDAEEALREARIKWEVMRNAVQAIIVGSGVDWVGDKKLRDTVLSCGEELEST</sequence>
<protein>
    <recommendedName>
        <fullName evidence="8">Centromere protein H C-terminal domain-containing protein</fullName>
    </recommendedName>
</protein>
<evidence type="ECO:0000256" key="2">
    <source>
        <dbReference type="ARBA" id="ARBA00004629"/>
    </source>
</evidence>
<dbReference type="PANTHER" id="PTHR48122">
    <property type="entry name" value="CENTROMERE PROTEIN H"/>
    <property type="match status" value="1"/>
</dbReference>
<evidence type="ECO:0000256" key="4">
    <source>
        <dbReference type="ARBA" id="ARBA00022838"/>
    </source>
</evidence>